<dbReference type="EMBL" id="WXYQ01000009">
    <property type="protein sequence ID" value="NBG96461.1"/>
    <property type="molecule type" value="Genomic_DNA"/>
</dbReference>
<dbReference type="GO" id="GO:0016652">
    <property type="term" value="F:oxidoreductase activity, acting on NAD(P)H as acceptor"/>
    <property type="evidence" value="ECO:0007669"/>
    <property type="project" value="UniProtKB-UniRule"/>
</dbReference>
<dbReference type="InterPro" id="IPR023048">
    <property type="entry name" value="NADH:quinone_OxRdtase_FMN_depd"/>
</dbReference>
<evidence type="ECO:0000256" key="1">
    <source>
        <dbReference type="ARBA" id="ARBA00022630"/>
    </source>
</evidence>
<dbReference type="InterPro" id="IPR003680">
    <property type="entry name" value="Flavodoxin_fold"/>
</dbReference>
<dbReference type="Pfam" id="PF02525">
    <property type="entry name" value="Flavodoxin_2"/>
    <property type="match status" value="1"/>
</dbReference>
<comment type="similarity">
    <text evidence="6">Belongs to the azoreductase type 1 family.</text>
</comment>
<evidence type="ECO:0000256" key="2">
    <source>
        <dbReference type="ARBA" id="ARBA00022643"/>
    </source>
</evidence>
<evidence type="ECO:0000259" key="7">
    <source>
        <dbReference type="Pfam" id="PF02525"/>
    </source>
</evidence>
<comment type="catalytic activity">
    <reaction evidence="5">
        <text>N,N-dimethyl-1,4-phenylenediamine + anthranilate + 2 NAD(+) = 2-(4-dimethylaminophenyl)diazenylbenzoate + 2 NADH + 2 H(+)</text>
        <dbReference type="Rhea" id="RHEA:55872"/>
        <dbReference type="ChEBI" id="CHEBI:15378"/>
        <dbReference type="ChEBI" id="CHEBI:15783"/>
        <dbReference type="ChEBI" id="CHEBI:16567"/>
        <dbReference type="ChEBI" id="CHEBI:57540"/>
        <dbReference type="ChEBI" id="CHEBI:57945"/>
        <dbReference type="ChEBI" id="CHEBI:71579"/>
        <dbReference type="EC" id="1.7.1.17"/>
    </reaction>
    <physiologicalReaction direction="right-to-left" evidence="5">
        <dbReference type="Rhea" id="RHEA:55874"/>
    </physiologicalReaction>
</comment>
<dbReference type="RefSeq" id="WP_160588541.1">
    <property type="nucleotide sequence ID" value="NZ_BMHN01000001.1"/>
</dbReference>
<reference evidence="8 9" key="1">
    <citation type="journal article" date="2016" name="Int. J. Syst. Evol. Microbiol.">
        <title>Pyruvatibacter mobilis gen. nov., sp. nov., a marine bacterium from the culture broth of Picochlorum sp. 122.</title>
        <authorList>
            <person name="Wang G."/>
            <person name="Tang M."/>
            <person name="Wu H."/>
            <person name="Dai S."/>
            <person name="Li T."/>
            <person name="Chen C."/>
            <person name="He H."/>
            <person name="Fan J."/>
            <person name="Xiang W."/>
            <person name="Li X."/>
        </authorList>
    </citation>
    <scope>NUCLEOTIDE SEQUENCE [LARGE SCALE GENOMIC DNA]</scope>
    <source>
        <strain evidence="8 9">GYP-11</strain>
    </source>
</reference>
<dbReference type="Gene3D" id="3.40.50.360">
    <property type="match status" value="1"/>
</dbReference>
<organism evidence="8 9">
    <name type="scientific">Pyruvatibacter mobilis</name>
    <dbReference type="NCBI Taxonomy" id="1712261"/>
    <lineage>
        <taxon>Bacteria</taxon>
        <taxon>Pseudomonadati</taxon>
        <taxon>Pseudomonadota</taxon>
        <taxon>Alphaproteobacteria</taxon>
        <taxon>Hyphomicrobiales</taxon>
        <taxon>Parvibaculaceae</taxon>
        <taxon>Pyruvatibacter</taxon>
    </lineage>
</organism>
<comment type="caution">
    <text evidence="6">Lacks conserved residue(s) required for the propagation of feature annotation.</text>
</comment>
<dbReference type="HAMAP" id="MF_01216">
    <property type="entry name" value="Azoreductase_type1"/>
    <property type="match status" value="1"/>
</dbReference>
<dbReference type="SUPFAM" id="SSF52218">
    <property type="entry name" value="Flavoproteins"/>
    <property type="match status" value="1"/>
</dbReference>
<keyword evidence="3 6" id="KW-0560">Oxidoreductase</keyword>
<comment type="catalytic activity">
    <reaction evidence="6">
        <text>2 a quinone + NADH + H(+) = 2 a 1,4-benzosemiquinone + NAD(+)</text>
        <dbReference type="Rhea" id="RHEA:65952"/>
        <dbReference type="ChEBI" id="CHEBI:15378"/>
        <dbReference type="ChEBI" id="CHEBI:57540"/>
        <dbReference type="ChEBI" id="CHEBI:57945"/>
        <dbReference type="ChEBI" id="CHEBI:132124"/>
        <dbReference type="ChEBI" id="CHEBI:134225"/>
    </reaction>
</comment>
<keyword evidence="9" id="KW-1185">Reference proteome</keyword>
<feature type="binding site" evidence="6">
    <location>
        <position position="10"/>
    </location>
    <ligand>
        <name>FMN</name>
        <dbReference type="ChEBI" id="CHEBI:58210"/>
    </ligand>
</feature>
<dbReference type="PANTHER" id="PTHR43741">
    <property type="entry name" value="FMN-DEPENDENT NADH-AZOREDUCTASE 1"/>
    <property type="match status" value="1"/>
</dbReference>
<dbReference type="EC" id="1.7.1.17" evidence="6"/>
<comment type="caution">
    <text evidence="8">The sequence shown here is derived from an EMBL/GenBank/DDBJ whole genome shotgun (WGS) entry which is preliminary data.</text>
</comment>
<dbReference type="GO" id="GO:0016655">
    <property type="term" value="F:oxidoreductase activity, acting on NAD(P)H, quinone or similar compound as acceptor"/>
    <property type="evidence" value="ECO:0007669"/>
    <property type="project" value="InterPro"/>
</dbReference>
<dbReference type="Proteomes" id="UP000470384">
    <property type="component" value="Unassembled WGS sequence"/>
</dbReference>
<evidence type="ECO:0000313" key="8">
    <source>
        <dbReference type="EMBL" id="NBG96461.1"/>
    </source>
</evidence>
<comment type="cofactor">
    <cofactor evidence="6">
        <name>FMN</name>
        <dbReference type="ChEBI" id="CHEBI:58210"/>
    </cofactor>
    <text evidence="6">Binds 1 FMN per subunit.</text>
</comment>
<dbReference type="PANTHER" id="PTHR43741:SF2">
    <property type="entry name" value="FMN-DEPENDENT NADH:QUINONE OXIDOREDUCTASE"/>
    <property type="match status" value="1"/>
</dbReference>
<dbReference type="GO" id="GO:0010181">
    <property type="term" value="F:FMN binding"/>
    <property type="evidence" value="ECO:0007669"/>
    <property type="project" value="UniProtKB-UniRule"/>
</dbReference>
<sequence>MTTILRLDASARKSRSLTRTLSTSFIDQWREADPTARIIERDVGTNPPSLITEDWIAAVFADPEELSPEQQALIAESDQLIGEIEAADIIAIATPMYNYGMPAHLKAWVDQVVRINRTFTFDLARGDKPLQPILSGKTLVMLTSWGEFGFGPGEPNEHANHLTSHLQTVSKYLGVDDIHHIGIEYQEFGDERFAASQAEAHAALPVMVSGLVSRAAGQSAA</sequence>
<keyword evidence="2 6" id="KW-0288">FMN</keyword>
<dbReference type="AlphaFoldDB" id="A0A845QEK6"/>
<dbReference type="InterPro" id="IPR050104">
    <property type="entry name" value="FMN-dep_NADH:Q_OxRdtase_AzoR1"/>
</dbReference>
<dbReference type="OrthoDB" id="9787136at2"/>
<evidence type="ECO:0000256" key="5">
    <source>
        <dbReference type="ARBA" id="ARBA00048542"/>
    </source>
</evidence>
<dbReference type="InterPro" id="IPR029039">
    <property type="entry name" value="Flavoprotein-like_sf"/>
</dbReference>
<dbReference type="EC" id="1.6.5.-" evidence="6"/>
<proteinExistence type="inferred from homology"/>
<gene>
    <name evidence="6" type="primary">azoR</name>
    <name evidence="8" type="ORF">GTQ45_12020</name>
</gene>
<keyword evidence="4 6" id="KW-0520">NAD</keyword>
<dbReference type="GeneID" id="300654175"/>
<comment type="function">
    <text evidence="6">Also exhibits azoreductase activity. Catalyzes the reductive cleavage of the azo bond in aromatic azo compounds to the corresponding amines.</text>
</comment>
<dbReference type="GO" id="GO:0009055">
    <property type="term" value="F:electron transfer activity"/>
    <property type="evidence" value="ECO:0007669"/>
    <property type="project" value="UniProtKB-UniRule"/>
</dbReference>
<comment type="subunit">
    <text evidence="6">Homodimer.</text>
</comment>
<protein>
    <recommendedName>
        <fullName evidence="6">FMN dependent NADH:quinone oxidoreductase</fullName>
        <ecNumber evidence="6">1.6.5.-</ecNumber>
    </recommendedName>
    <alternativeName>
        <fullName evidence="6">Azo-dye reductase</fullName>
    </alternativeName>
    <alternativeName>
        <fullName evidence="6">FMN-dependent NADH-azo compound oxidoreductase</fullName>
    </alternativeName>
    <alternativeName>
        <fullName evidence="6">FMN-dependent NADH-azoreductase</fullName>
        <ecNumber evidence="6">1.7.1.17</ecNumber>
    </alternativeName>
</protein>
<evidence type="ECO:0000256" key="4">
    <source>
        <dbReference type="ARBA" id="ARBA00023027"/>
    </source>
</evidence>
<keyword evidence="1 6" id="KW-0285">Flavoprotein</keyword>
<comment type="function">
    <text evidence="6">Quinone reductase that provides resistance to thiol-specific stress caused by electrophilic quinones.</text>
</comment>
<name>A0A845QEK6_9HYPH</name>
<evidence type="ECO:0000256" key="6">
    <source>
        <dbReference type="HAMAP-Rule" id="MF_01216"/>
    </source>
</evidence>
<feature type="domain" description="Flavodoxin-like fold" evidence="7">
    <location>
        <begin position="3"/>
        <end position="202"/>
    </location>
</feature>
<evidence type="ECO:0000256" key="3">
    <source>
        <dbReference type="ARBA" id="ARBA00023002"/>
    </source>
</evidence>
<accession>A0A845QEK6</accession>
<evidence type="ECO:0000313" key="9">
    <source>
        <dbReference type="Proteomes" id="UP000470384"/>
    </source>
</evidence>